<geneLocation type="plasmid" evidence="1 2">
    <name>pMJ100</name>
</geneLocation>
<evidence type="ECO:0000313" key="2">
    <source>
        <dbReference type="Proteomes" id="UP000001857"/>
    </source>
</evidence>
<organism evidence="1 2">
    <name type="scientific">Aliivibrio fischeri (strain MJ11)</name>
    <name type="common">Vibrio fischeri</name>
    <dbReference type="NCBI Taxonomy" id="388396"/>
    <lineage>
        <taxon>Bacteria</taxon>
        <taxon>Pseudomonadati</taxon>
        <taxon>Pseudomonadota</taxon>
        <taxon>Gammaproteobacteria</taxon>
        <taxon>Vibrionales</taxon>
        <taxon>Vibrionaceae</taxon>
        <taxon>Aliivibrio</taxon>
    </lineage>
</organism>
<dbReference type="HOGENOM" id="CLU_915123_0_0_6"/>
<protein>
    <submittedName>
        <fullName evidence="1">Uncharacterized protein</fullName>
    </submittedName>
</protein>
<keyword evidence="1" id="KW-0614">Plasmid</keyword>
<sequence length="304" mass="35264">MSQDNNQKLWPLTYTLDNTEKVEYNGENLTLAQLYLAVIKELSHTKKHNKYTLGIDDEMVHELWRLPALPRLTADNKITFLMANCIDYSFPVILDILKNVVLLESESSQRKSIVEAIDAKLSWPQKKTTTLKKDDKENNDICSILFKLFNQCIENIKDNNTDTEIWPSATTYSIIDSLRKKKLFYVNTKNNSFDLTINLGSDRSLLTKKILQENPTVEIKESKSKHIMLGSLRDKLIFIDISSAIMEVIETNDTLCKYYYGIPSDLYISMNKEGNEEERAVLLKKRKEIRQTVQAIFDYDMLEI</sequence>
<dbReference type="RefSeq" id="WP_012534451.1">
    <property type="nucleotide sequence ID" value="NC_011185.1"/>
</dbReference>
<dbReference type="EMBL" id="CP001134">
    <property type="protein sequence ID" value="ACH64668.1"/>
    <property type="molecule type" value="Genomic_DNA"/>
</dbReference>
<proteinExistence type="predicted"/>
<name>B5EVU9_ALIFM</name>
<reference evidence="1 2" key="2">
    <citation type="journal article" date="2009" name="Nature">
        <title>A single regulatory gene is sufficient to alter bacterial host range.</title>
        <authorList>
            <person name="Mandel M.J."/>
            <person name="Wollenberg M.S."/>
            <person name="Stabb E.V."/>
            <person name="Visick K.L."/>
            <person name="Ruby E.G."/>
        </authorList>
    </citation>
    <scope>NUCLEOTIDE SEQUENCE [LARGE SCALE GENOMIC DNA]</scope>
    <source>
        <strain evidence="1 2">MJ11</strain>
        <plasmid evidence="2">Plasmid pMJ100</plasmid>
    </source>
</reference>
<evidence type="ECO:0000313" key="1">
    <source>
        <dbReference type="EMBL" id="ACH64668.1"/>
    </source>
</evidence>
<accession>B5EVU9</accession>
<dbReference type="KEGG" id="vfm:VFMJ11_B0006"/>
<dbReference type="Proteomes" id="UP000001857">
    <property type="component" value="Plasmid pMJ100"/>
</dbReference>
<reference evidence="2" key="1">
    <citation type="submission" date="2008-08" db="EMBL/GenBank/DDBJ databases">
        <title>Complete sequence of Vibrio fischeri strain MJ11.</title>
        <authorList>
            <person name="Mandel M.J."/>
            <person name="Stabb E.V."/>
            <person name="Ruby E.G."/>
            <person name="Ferriera S."/>
            <person name="Johnson J."/>
            <person name="Kravitz S."/>
            <person name="Beeson K."/>
            <person name="Sutton G."/>
            <person name="Rogers Y.-H."/>
            <person name="Friedman R."/>
            <person name="Frazier M."/>
            <person name="Venter J.C."/>
        </authorList>
    </citation>
    <scope>NUCLEOTIDE SEQUENCE [LARGE SCALE GENOMIC DNA]</scope>
    <source>
        <strain evidence="2">MJ11</strain>
        <plasmid evidence="2">Plasmid pMJ100</plasmid>
    </source>
</reference>
<gene>
    <name evidence="1" type="ordered locus">VFMJ11_B0006</name>
</gene>
<dbReference type="AlphaFoldDB" id="B5EVU9"/>